<protein>
    <recommendedName>
        <fullName evidence="1">F-box domain-containing protein</fullName>
    </recommendedName>
</protein>
<dbReference type="EMBL" id="JAGKQM010000013">
    <property type="protein sequence ID" value="KAH0894493.1"/>
    <property type="molecule type" value="Genomic_DNA"/>
</dbReference>
<dbReference type="SUPFAM" id="SSF81383">
    <property type="entry name" value="F-box domain"/>
    <property type="match status" value="2"/>
</dbReference>
<evidence type="ECO:0000259" key="1">
    <source>
        <dbReference type="SMART" id="SM00256"/>
    </source>
</evidence>
<dbReference type="PANTHER" id="PTHR31111:SF65">
    <property type="entry name" value="F-BOX DOMAIN-CONTAINING PROTEIN"/>
    <property type="match status" value="1"/>
</dbReference>
<name>A0ABQ8APV9_BRANA</name>
<organism evidence="2 3">
    <name type="scientific">Brassica napus</name>
    <name type="common">Rape</name>
    <dbReference type="NCBI Taxonomy" id="3708"/>
    <lineage>
        <taxon>Eukaryota</taxon>
        <taxon>Viridiplantae</taxon>
        <taxon>Streptophyta</taxon>
        <taxon>Embryophyta</taxon>
        <taxon>Tracheophyta</taxon>
        <taxon>Spermatophyta</taxon>
        <taxon>Magnoliopsida</taxon>
        <taxon>eudicotyledons</taxon>
        <taxon>Gunneridae</taxon>
        <taxon>Pentapetalae</taxon>
        <taxon>rosids</taxon>
        <taxon>malvids</taxon>
        <taxon>Brassicales</taxon>
        <taxon>Brassicaceae</taxon>
        <taxon>Brassiceae</taxon>
        <taxon>Brassica</taxon>
    </lineage>
</organism>
<proteinExistence type="predicted"/>
<dbReference type="PANTHER" id="PTHR31111">
    <property type="entry name" value="BNAA05G37150D PROTEIN-RELATED"/>
    <property type="match status" value="1"/>
</dbReference>
<reference evidence="2 3" key="1">
    <citation type="submission" date="2021-05" db="EMBL/GenBank/DDBJ databases">
        <title>Genome Assembly of Synthetic Allotetraploid Brassica napus Reveals Homoeologous Exchanges between Subgenomes.</title>
        <authorList>
            <person name="Davis J.T."/>
        </authorList>
    </citation>
    <scope>NUCLEOTIDE SEQUENCE [LARGE SCALE GENOMIC DNA]</scope>
    <source>
        <strain evidence="3">cv. Da-Ae</strain>
        <tissue evidence="2">Seedling</tissue>
    </source>
</reference>
<dbReference type="InterPro" id="IPR013187">
    <property type="entry name" value="F-box-assoc_dom_typ3"/>
</dbReference>
<gene>
    <name evidence="2" type="ORF">HID58_056922</name>
</gene>
<dbReference type="SMART" id="SM00256">
    <property type="entry name" value="FBOX"/>
    <property type="match status" value="2"/>
</dbReference>
<evidence type="ECO:0000313" key="2">
    <source>
        <dbReference type="EMBL" id="KAH0894493.1"/>
    </source>
</evidence>
<dbReference type="NCBIfam" id="TIGR01640">
    <property type="entry name" value="F_box_assoc_1"/>
    <property type="match status" value="4"/>
</dbReference>
<dbReference type="Pfam" id="PF08268">
    <property type="entry name" value="FBA_3"/>
    <property type="match status" value="4"/>
</dbReference>
<comment type="caution">
    <text evidence="2">The sequence shown here is derived from an EMBL/GenBank/DDBJ whole genome shotgun (WGS) entry which is preliminary data.</text>
</comment>
<feature type="non-terminal residue" evidence="2">
    <location>
        <position position="1073"/>
    </location>
</feature>
<dbReference type="Proteomes" id="UP000824890">
    <property type="component" value="Unassembled WGS sequence"/>
</dbReference>
<dbReference type="Pfam" id="PF00646">
    <property type="entry name" value="F-box"/>
    <property type="match status" value="2"/>
</dbReference>
<sequence>MLGTIVQMSSLLHEFSQNGLCALLESRHETQSSNSVREHSPDPIPVDLLIEIFSRVPLKSIARFHCLSKFLASILRRHDFTELFLTKSLTRPRLLFTVKTKGKLLFYSSPQPHNPDDNSSLVATSYHPTLVPDYQPTYICKPGTLEGSFVIVWFDVRSEKFGFINKDEDMSPKPNDYDTSPSTLFNYKDKLGIHCLVEENLVLWVLEDAGNHKWSKHSYVLSPLGYHIVKLSTHGTLPFGSTILRRTLLKDFCNCIQKAFHLSTTSIHETQSSNSVRNHSDPPSGDDLLISIFSRLPLKSIARFRCVSKFLASILSRHDFTELFLTKSLTRPRLLFTVKATNGKLLFYSSPQPHNPDNNSCLVPTPYHTSSFPEYLPSDICSTSNPTEIAQTKTYLGYDPIGKQFKVLCVTFSRDERPKTHQVLTLESGKRVWRTVEHKFYFEDNIKMSGDICIDGVLYFRAAVGRSSMIVCFDVGSEKFSFINTNEDMRIQYPCLAGSLTLFNYKGKLGIRHQDSDNMFCEKELVLWVLEDAGNHKWCKHSYVLSPLGSDLVQYNRFIGMTSTGEVVLSILGEPSDLFYLSFYNLQSGTFKRVYFQGLEEFKQQFTTPDTFLDYTVYDMPVVGHYSWHSLTLFNYKGKLGIQYKENPCRDRLVLWVLEDVEYHKWSKHIYVFSPLDKELVKCTEFVGMTGTGEVVYFSYSYHPVNRYHVLFYNIERKTFTRINIKNMEQQFSENLTSATPSRFEAQCSKSVREYSVPQIPDDLLIIIFSLVTGNKVSLCFETLGIRSVLRRSDFTELFWTKSLTRPRLLFTINFKGKLFFYSVPQPHNPDDNSSLVATPYQTCSFPKRLLASISKPLCGLALLMDEPVIRNPATGEFLTLPKALLEEKNLPNPKEFSKMFCLGYDPVGKQFKVLCMTSSSFDERLTTHLVLTLESRKPLWRKVERKFLFVTNSRISYGSICINGVLYFGAEFGKSTVMVCFDVRSEKFRFINTDEVMEQDSRFELFNYKEDAGNHKWFKHVLELSPYEEKMVENTKICGMTGTVKIEGFEVEEPRVKKYIDTFIDYAENVEF</sequence>
<dbReference type="InterPro" id="IPR001810">
    <property type="entry name" value="F-box_dom"/>
</dbReference>
<feature type="domain" description="F-box" evidence="1">
    <location>
        <begin position="44"/>
        <end position="84"/>
    </location>
</feature>
<feature type="domain" description="F-box" evidence="1">
    <location>
        <begin position="286"/>
        <end position="324"/>
    </location>
</feature>
<dbReference type="InterPro" id="IPR017451">
    <property type="entry name" value="F-box-assoc_interact_dom"/>
</dbReference>
<dbReference type="InterPro" id="IPR036047">
    <property type="entry name" value="F-box-like_dom_sf"/>
</dbReference>
<keyword evidence="3" id="KW-1185">Reference proteome</keyword>
<accession>A0ABQ8APV9</accession>
<evidence type="ECO:0000313" key="3">
    <source>
        <dbReference type="Proteomes" id="UP000824890"/>
    </source>
</evidence>